<accession>A0A1N6L7C7</accession>
<dbReference type="InterPro" id="IPR029063">
    <property type="entry name" value="SAM-dependent_MTases_sf"/>
</dbReference>
<keyword evidence="2" id="KW-1185">Reference proteome</keyword>
<dbReference type="Proteomes" id="UP000185151">
    <property type="component" value="Unassembled WGS sequence"/>
</dbReference>
<keyword evidence="1" id="KW-0808">Transferase</keyword>
<protein>
    <submittedName>
        <fullName evidence="1">Methyltransferase domain-containing protein</fullName>
    </submittedName>
</protein>
<name>A0A1N6L7C7_9BURK</name>
<proteinExistence type="predicted"/>
<dbReference type="OrthoDB" id="9816564at2"/>
<gene>
    <name evidence="1" type="ORF">SAMN05444165_6463</name>
</gene>
<dbReference type="CDD" id="cd02440">
    <property type="entry name" value="AdoMet_MTases"/>
    <property type="match status" value="1"/>
</dbReference>
<dbReference type="RefSeq" id="WP_074301277.1">
    <property type="nucleotide sequence ID" value="NZ_FSRU01000002.1"/>
</dbReference>
<dbReference type="GO" id="GO:0032259">
    <property type="term" value="P:methylation"/>
    <property type="evidence" value="ECO:0007669"/>
    <property type="project" value="UniProtKB-KW"/>
</dbReference>
<dbReference type="SUPFAM" id="SSF53335">
    <property type="entry name" value="S-adenosyl-L-methionine-dependent methyltransferases"/>
    <property type="match status" value="1"/>
</dbReference>
<dbReference type="GO" id="GO:0008168">
    <property type="term" value="F:methyltransferase activity"/>
    <property type="evidence" value="ECO:0007669"/>
    <property type="project" value="UniProtKB-KW"/>
</dbReference>
<keyword evidence="1" id="KW-0489">Methyltransferase</keyword>
<reference evidence="1 2" key="1">
    <citation type="submission" date="2016-11" db="EMBL/GenBank/DDBJ databases">
        <authorList>
            <person name="Jaros S."/>
            <person name="Januszkiewicz K."/>
            <person name="Wedrychowicz H."/>
        </authorList>
    </citation>
    <scope>NUCLEOTIDE SEQUENCE [LARGE SCALE GENOMIC DNA]</scope>
    <source>
        <strain evidence="1 2">GAS95</strain>
    </source>
</reference>
<evidence type="ECO:0000313" key="1">
    <source>
        <dbReference type="EMBL" id="SIO64699.1"/>
    </source>
</evidence>
<dbReference type="AlphaFoldDB" id="A0A1N6L7C7"/>
<evidence type="ECO:0000313" key="2">
    <source>
        <dbReference type="Proteomes" id="UP000185151"/>
    </source>
</evidence>
<sequence length="228" mass="25649">MEQTPIHQAHNPDLLKLMPTNARRVVEVGCSSGALAREYKRLNPNVHYIGIELVPAYAEAARAHCDEVMAFDIEAVDEYVLRSELAADCWVFGDVLEHLKDPWLLLRKIRAAMGDTGHIVTCIPNMQHWSVQARLSCGDVRYEDSGLFDRTHLRWFSRVTMLEMFTQSGFRVEDGMARIFDEPQRETFLPIIKAMATAAQADVNAAVQDALPLQYVLRAVPDVAARAA</sequence>
<dbReference type="PANTHER" id="PTHR43861">
    <property type="entry name" value="TRANS-ACONITATE 2-METHYLTRANSFERASE-RELATED"/>
    <property type="match status" value="1"/>
</dbReference>
<dbReference type="Gene3D" id="3.40.50.150">
    <property type="entry name" value="Vaccinia Virus protein VP39"/>
    <property type="match status" value="1"/>
</dbReference>
<organism evidence="1 2">
    <name type="scientific">Paraburkholderia phenazinium</name>
    <dbReference type="NCBI Taxonomy" id="60549"/>
    <lineage>
        <taxon>Bacteria</taxon>
        <taxon>Pseudomonadati</taxon>
        <taxon>Pseudomonadota</taxon>
        <taxon>Betaproteobacteria</taxon>
        <taxon>Burkholderiales</taxon>
        <taxon>Burkholderiaceae</taxon>
        <taxon>Paraburkholderia</taxon>
    </lineage>
</organism>
<dbReference type="EMBL" id="FSRU01000002">
    <property type="protein sequence ID" value="SIO64699.1"/>
    <property type="molecule type" value="Genomic_DNA"/>
</dbReference>
<dbReference type="Pfam" id="PF13489">
    <property type="entry name" value="Methyltransf_23"/>
    <property type="match status" value="1"/>
</dbReference>